<evidence type="ECO:0000313" key="11">
    <source>
        <dbReference type="EMBL" id="CAH2107726.1"/>
    </source>
</evidence>
<dbReference type="InterPro" id="IPR002076">
    <property type="entry name" value="ELO_fam"/>
</dbReference>
<keyword evidence="12" id="KW-1185">Reference proteome</keyword>
<dbReference type="AlphaFoldDB" id="A0AAU9V6V8"/>
<keyword evidence="2 10" id="KW-0444">Lipid biosynthesis</keyword>
<feature type="transmembrane region" description="Helical" evidence="10">
    <location>
        <begin position="167"/>
        <end position="189"/>
    </location>
</feature>
<dbReference type="GO" id="GO:0005789">
    <property type="term" value="C:endoplasmic reticulum membrane"/>
    <property type="evidence" value="ECO:0007669"/>
    <property type="project" value="TreeGrafter"/>
</dbReference>
<proteinExistence type="inferred from homology"/>
<organism evidence="11 12">
    <name type="scientific">Euphydryas editha</name>
    <name type="common">Edith's checkerspot</name>
    <dbReference type="NCBI Taxonomy" id="104508"/>
    <lineage>
        <taxon>Eukaryota</taxon>
        <taxon>Metazoa</taxon>
        <taxon>Ecdysozoa</taxon>
        <taxon>Arthropoda</taxon>
        <taxon>Hexapoda</taxon>
        <taxon>Insecta</taxon>
        <taxon>Pterygota</taxon>
        <taxon>Neoptera</taxon>
        <taxon>Endopterygota</taxon>
        <taxon>Lepidoptera</taxon>
        <taxon>Glossata</taxon>
        <taxon>Ditrysia</taxon>
        <taxon>Papilionoidea</taxon>
        <taxon>Nymphalidae</taxon>
        <taxon>Nymphalinae</taxon>
        <taxon>Euphydryas</taxon>
    </lineage>
</organism>
<evidence type="ECO:0000256" key="5">
    <source>
        <dbReference type="ARBA" id="ARBA00022832"/>
    </source>
</evidence>
<dbReference type="EMBL" id="CAKOGL010000030">
    <property type="protein sequence ID" value="CAH2107726.1"/>
    <property type="molecule type" value="Genomic_DNA"/>
</dbReference>
<keyword evidence="4 10" id="KW-0812">Transmembrane</keyword>
<evidence type="ECO:0000256" key="7">
    <source>
        <dbReference type="ARBA" id="ARBA00023098"/>
    </source>
</evidence>
<evidence type="ECO:0000256" key="6">
    <source>
        <dbReference type="ARBA" id="ARBA00022989"/>
    </source>
</evidence>
<evidence type="ECO:0000256" key="3">
    <source>
        <dbReference type="ARBA" id="ARBA00022679"/>
    </source>
</evidence>
<protein>
    <recommendedName>
        <fullName evidence="10">Elongation of very long chain fatty acids protein</fullName>
        <ecNumber evidence="10">2.3.1.199</ecNumber>
    </recommendedName>
    <alternativeName>
        <fullName evidence="10">Very-long-chain 3-oxoacyl-CoA synthase</fullName>
    </alternativeName>
</protein>
<feature type="transmembrane region" description="Helical" evidence="10">
    <location>
        <begin position="104"/>
        <end position="127"/>
    </location>
</feature>
<keyword evidence="8 10" id="KW-0472">Membrane</keyword>
<dbReference type="GO" id="GO:0030148">
    <property type="term" value="P:sphingolipid biosynthetic process"/>
    <property type="evidence" value="ECO:0007669"/>
    <property type="project" value="TreeGrafter"/>
</dbReference>
<evidence type="ECO:0000256" key="2">
    <source>
        <dbReference type="ARBA" id="ARBA00022516"/>
    </source>
</evidence>
<evidence type="ECO:0000256" key="1">
    <source>
        <dbReference type="ARBA" id="ARBA00004141"/>
    </source>
</evidence>
<reference evidence="11" key="1">
    <citation type="submission" date="2022-03" db="EMBL/GenBank/DDBJ databases">
        <authorList>
            <person name="Tunstrom K."/>
        </authorList>
    </citation>
    <scope>NUCLEOTIDE SEQUENCE</scope>
</reference>
<comment type="caution">
    <text evidence="11">The sequence shown here is derived from an EMBL/GenBank/DDBJ whole genome shotgun (WGS) entry which is preliminary data.</text>
</comment>
<comment type="subcellular location">
    <subcellularLocation>
        <location evidence="1">Membrane</location>
        <topology evidence="1">Multi-pass membrane protein</topology>
    </subcellularLocation>
</comment>
<dbReference type="GO" id="GO:0042761">
    <property type="term" value="P:very long-chain fatty acid biosynthetic process"/>
    <property type="evidence" value="ECO:0007669"/>
    <property type="project" value="TreeGrafter"/>
</dbReference>
<dbReference type="GO" id="GO:0034626">
    <property type="term" value="P:fatty acid elongation, polyunsaturated fatty acid"/>
    <property type="evidence" value="ECO:0007669"/>
    <property type="project" value="TreeGrafter"/>
</dbReference>
<keyword evidence="7 10" id="KW-0443">Lipid metabolism</keyword>
<dbReference type="PANTHER" id="PTHR11157">
    <property type="entry name" value="FATTY ACID ACYL TRANSFERASE-RELATED"/>
    <property type="match status" value="1"/>
</dbReference>
<dbReference type="PANTHER" id="PTHR11157:SF28">
    <property type="entry name" value="ELONGATION OF VERY LONG CHAIN FATTY ACIDS PROTEIN"/>
    <property type="match status" value="1"/>
</dbReference>
<keyword evidence="9 10" id="KW-0275">Fatty acid biosynthesis</keyword>
<accession>A0AAU9V6V8</accession>
<evidence type="ECO:0000256" key="9">
    <source>
        <dbReference type="ARBA" id="ARBA00023160"/>
    </source>
</evidence>
<dbReference type="Proteomes" id="UP001153954">
    <property type="component" value="Unassembled WGS sequence"/>
</dbReference>
<evidence type="ECO:0000256" key="8">
    <source>
        <dbReference type="ARBA" id="ARBA00023136"/>
    </source>
</evidence>
<feature type="transmembrane region" description="Helical" evidence="10">
    <location>
        <begin position="139"/>
        <end position="161"/>
    </location>
</feature>
<comment type="catalytic activity">
    <reaction evidence="10">
        <text>a very-long-chain acyl-CoA + malonyl-CoA + H(+) = a very-long-chain 3-oxoacyl-CoA + CO2 + CoA</text>
        <dbReference type="Rhea" id="RHEA:32727"/>
        <dbReference type="ChEBI" id="CHEBI:15378"/>
        <dbReference type="ChEBI" id="CHEBI:16526"/>
        <dbReference type="ChEBI" id="CHEBI:57287"/>
        <dbReference type="ChEBI" id="CHEBI:57384"/>
        <dbReference type="ChEBI" id="CHEBI:90725"/>
        <dbReference type="ChEBI" id="CHEBI:90736"/>
        <dbReference type="EC" id="2.3.1.199"/>
    </reaction>
</comment>
<keyword evidence="6 10" id="KW-1133">Transmembrane helix</keyword>
<dbReference type="GO" id="GO:0034625">
    <property type="term" value="P:fatty acid elongation, monounsaturated fatty acid"/>
    <property type="evidence" value="ECO:0007669"/>
    <property type="project" value="TreeGrafter"/>
</dbReference>
<evidence type="ECO:0000256" key="4">
    <source>
        <dbReference type="ARBA" id="ARBA00022692"/>
    </source>
</evidence>
<dbReference type="EC" id="2.3.1.199" evidence="10"/>
<evidence type="ECO:0000256" key="10">
    <source>
        <dbReference type="RuleBase" id="RU361115"/>
    </source>
</evidence>
<keyword evidence="3 10" id="KW-0808">Transferase</keyword>
<gene>
    <name evidence="11" type="ORF">EEDITHA_LOCUS21728</name>
</gene>
<sequence>MEQLIGIKFIKKRKSSTLTSFRYILFYNFNFTCQGLESDPATAKWVASGVWTFYMAKLSELLDTVFFVLRKSNRQITSLHLHHHTLMPITAWCGTTFYPGGQGILVGFFNAIVHIVMYTYYLITGFGDEYKKHLWWKKYVTILQLVQFLIIGIHHINSFFYACDYLVSLKILTTFYSCFFTYTFGKFYYENYIINPKITNRVGSSLKKHN</sequence>
<evidence type="ECO:0000313" key="12">
    <source>
        <dbReference type="Proteomes" id="UP001153954"/>
    </source>
</evidence>
<keyword evidence="5 10" id="KW-0276">Fatty acid metabolism</keyword>
<name>A0AAU9V6V8_EUPED</name>
<comment type="similarity">
    <text evidence="10">Belongs to the ELO family.</text>
</comment>
<comment type="caution">
    <text evidence="10">Lacks conserved residue(s) required for the propagation of feature annotation.</text>
</comment>
<dbReference type="GO" id="GO:0019367">
    <property type="term" value="P:fatty acid elongation, saturated fatty acid"/>
    <property type="evidence" value="ECO:0007669"/>
    <property type="project" value="TreeGrafter"/>
</dbReference>
<dbReference type="GO" id="GO:0009922">
    <property type="term" value="F:fatty acid elongase activity"/>
    <property type="evidence" value="ECO:0007669"/>
    <property type="project" value="UniProtKB-EC"/>
</dbReference>
<dbReference type="Pfam" id="PF01151">
    <property type="entry name" value="ELO"/>
    <property type="match status" value="1"/>
</dbReference>